<name>A0A2P4XR95_9STRA</name>
<dbReference type="OrthoDB" id="424753at2759"/>
<gene>
    <name evidence="4" type="ORF">PHPALM_15795</name>
</gene>
<keyword evidence="4" id="KW-0378">Hydrolase</keyword>
<dbReference type="InterPro" id="IPR000008">
    <property type="entry name" value="C2_dom"/>
</dbReference>
<comment type="caution">
    <text evidence="4">The sequence shown here is derived from an EMBL/GenBank/DDBJ whole genome shotgun (WGS) entry which is preliminary data.</text>
</comment>
<sequence>MRNLPDLDSFGLAGLETDAYIEAFIGDNVRKSGVVWNSLNPKWLPCAASGCTGESDLARDLNFGFRPAGTEIIVRVWDKDSGFEFGDDLVAQVTLNAIYCSAFTALKQKMPSNDTSVWALAEQPMCVEELWVPLMESGDCSDKSSSTPCMRIRMTAVPFQMRTEEVFVSGTLVNGGMAGYFPDEESWLYGRVYSSSDTRLLSYYRMSDSQGGLLIRSPSTSNNHKGNTTFITTYGFAPFARVTMNFAAQLFVFRRVDDEASSPEWLNTSFGWVETREYAQLMDVAGDFKAVAQNFTPHAINKYGDSEGRGIITGANVAQNYTDTTLSMYFIVVVPHESLDVVPAVYSKEFSRAIFLEVTAQYCVTFAFLMVLVVRYLKRMHWRIERVQSFLAEKVANPNGQISAAVGAQLKVAKGKDKPNTSGAKGKDKAGTSSLKKTKAKKPDIVAQLFFCYEDGKNNAQFRRNLFYAAWAVNIVIASPVLMLLSWGVASIILVTPPAFGFGIVFLGIGALGGIYAGAVWVRTGWRMTRRTLYLFAMAFFGAFVFLFSATFADPKVYVGGEDLGFFSLSSIFLTLNMMPIIWLAFTNDSKLSKSLKQVVAVVGASKKVTT</sequence>
<keyword evidence="2" id="KW-0812">Transmembrane</keyword>
<feature type="domain" description="C2" evidence="3">
    <location>
        <begin position="1"/>
        <end position="119"/>
    </location>
</feature>
<feature type="compositionally biased region" description="Basic and acidic residues" evidence="1">
    <location>
        <begin position="414"/>
        <end position="430"/>
    </location>
</feature>
<keyword evidence="5" id="KW-1185">Reference proteome</keyword>
<keyword evidence="2" id="KW-0472">Membrane</keyword>
<dbReference type="CDD" id="cd00030">
    <property type="entry name" value="C2"/>
    <property type="match status" value="1"/>
</dbReference>
<feature type="transmembrane region" description="Helical" evidence="2">
    <location>
        <begin position="466"/>
        <end position="494"/>
    </location>
</feature>
<protein>
    <submittedName>
        <fullName evidence="4">Calpain-like cysteine protease C2</fullName>
    </submittedName>
</protein>
<keyword evidence="2" id="KW-1133">Transmembrane helix</keyword>
<feature type="region of interest" description="Disordered" evidence="1">
    <location>
        <begin position="413"/>
        <end position="436"/>
    </location>
</feature>
<feature type="non-terminal residue" evidence="4">
    <location>
        <position position="611"/>
    </location>
</feature>
<dbReference type="Pfam" id="PF00168">
    <property type="entry name" value="C2"/>
    <property type="match status" value="1"/>
</dbReference>
<evidence type="ECO:0000313" key="4">
    <source>
        <dbReference type="EMBL" id="POM68088.1"/>
    </source>
</evidence>
<reference evidence="4 5" key="1">
    <citation type="journal article" date="2017" name="Genome Biol. Evol.">
        <title>Phytophthora megakarya and P. palmivora, closely related causal agents of cacao black pod rot, underwent increases in genome sizes and gene numbers by different mechanisms.</title>
        <authorList>
            <person name="Ali S.S."/>
            <person name="Shao J."/>
            <person name="Lary D.J."/>
            <person name="Kronmiller B."/>
            <person name="Shen D."/>
            <person name="Strem M.D."/>
            <person name="Amoako-Attah I."/>
            <person name="Akrofi A.Y."/>
            <person name="Begoude B.A."/>
            <person name="Ten Hoopen G.M."/>
            <person name="Coulibaly K."/>
            <person name="Kebe B.I."/>
            <person name="Melnick R.L."/>
            <person name="Guiltinan M.J."/>
            <person name="Tyler B.M."/>
            <person name="Meinhardt L.W."/>
            <person name="Bailey B.A."/>
        </authorList>
    </citation>
    <scope>NUCLEOTIDE SEQUENCE [LARGE SCALE GENOMIC DNA]</scope>
    <source>
        <strain evidence="5">sbr112.9</strain>
    </source>
</reference>
<dbReference type="SUPFAM" id="SSF49562">
    <property type="entry name" value="C2 domain (Calcium/lipid-binding domain, CaLB)"/>
    <property type="match status" value="1"/>
</dbReference>
<dbReference type="Gene3D" id="2.60.40.150">
    <property type="entry name" value="C2 domain"/>
    <property type="match status" value="1"/>
</dbReference>
<evidence type="ECO:0000259" key="3">
    <source>
        <dbReference type="PROSITE" id="PS50004"/>
    </source>
</evidence>
<dbReference type="InterPro" id="IPR035892">
    <property type="entry name" value="C2_domain_sf"/>
</dbReference>
<dbReference type="EMBL" id="NCKW01008412">
    <property type="protein sequence ID" value="POM68088.1"/>
    <property type="molecule type" value="Genomic_DNA"/>
</dbReference>
<keyword evidence="4" id="KW-0645">Protease</keyword>
<feature type="transmembrane region" description="Helical" evidence="2">
    <location>
        <begin position="533"/>
        <end position="552"/>
    </location>
</feature>
<dbReference type="Proteomes" id="UP000237271">
    <property type="component" value="Unassembled WGS sequence"/>
</dbReference>
<evidence type="ECO:0000256" key="2">
    <source>
        <dbReference type="SAM" id="Phobius"/>
    </source>
</evidence>
<accession>A0A2P4XR95</accession>
<feature type="transmembrane region" description="Helical" evidence="2">
    <location>
        <begin position="500"/>
        <end position="521"/>
    </location>
</feature>
<dbReference type="PROSITE" id="PS50004">
    <property type="entry name" value="C2"/>
    <property type="match status" value="1"/>
</dbReference>
<dbReference type="AlphaFoldDB" id="A0A2P4XR95"/>
<proteinExistence type="predicted"/>
<feature type="transmembrane region" description="Helical" evidence="2">
    <location>
        <begin position="359"/>
        <end position="377"/>
    </location>
</feature>
<evidence type="ECO:0000313" key="5">
    <source>
        <dbReference type="Proteomes" id="UP000237271"/>
    </source>
</evidence>
<organism evidence="4 5">
    <name type="scientific">Phytophthora palmivora</name>
    <dbReference type="NCBI Taxonomy" id="4796"/>
    <lineage>
        <taxon>Eukaryota</taxon>
        <taxon>Sar</taxon>
        <taxon>Stramenopiles</taxon>
        <taxon>Oomycota</taxon>
        <taxon>Peronosporomycetes</taxon>
        <taxon>Peronosporales</taxon>
        <taxon>Peronosporaceae</taxon>
        <taxon>Phytophthora</taxon>
    </lineage>
</organism>
<dbReference type="GO" id="GO:0006508">
    <property type="term" value="P:proteolysis"/>
    <property type="evidence" value="ECO:0007669"/>
    <property type="project" value="UniProtKB-KW"/>
</dbReference>
<evidence type="ECO:0000256" key="1">
    <source>
        <dbReference type="SAM" id="MobiDB-lite"/>
    </source>
</evidence>
<dbReference type="GO" id="GO:0008233">
    <property type="term" value="F:peptidase activity"/>
    <property type="evidence" value="ECO:0007669"/>
    <property type="project" value="UniProtKB-KW"/>
</dbReference>
<feature type="transmembrane region" description="Helical" evidence="2">
    <location>
        <begin position="564"/>
        <end position="586"/>
    </location>
</feature>